<proteinExistence type="predicted"/>
<evidence type="ECO:0000313" key="1">
    <source>
        <dbReference type="EMBL" id="CCH42853.1"/>
    </source>
</evidence>
<dbReference type="eggNOG" id="KOG1611">
    <property type="taxonomic scope" value="Eukaryota"/>
</dbReference>
<sequence>MGKVYFIAGATRGIGLELATQLAEKDSSNTIIATARDTKNSTGLNNLASKNSNVHIIQLDLSSEKSINGIDEQINSLISEIGIDVFIANGALGDNTPFKNLGRQTYINHYLTNVLGPTQVINVLYKYLIKTPTRQIFFVSSIAGQVSTFIPIVSGPYGQTKAALNHTALQLSVEYKDEGFTIIPVHPGVVDTDLANTAFKKLPEELGKPYLDQFISPTESVSGIISNIIDKVTVEDSGKFLNYDGTVLPF</sequence>
<dbReference type="InterPro" id="IPR002347">
    <property type="entry name" value="SDR_fam"/>
</dbReference>
<comment type="caution">
    <text evidence="1">The sequence shown here is derived from an EMBL/GenBank/DDBJ whole genome shotgun (WGS) entry which is preliminary data.</text>
</comment>
<dbReference type="PANTHER" id="PTHR45458">
    <property type="entry name" value="SHORT-CHAIN DEHYDROGENASE/REDUCTASE SDR"/>
    <property type="match status" value="1"/>
</dbReference>
<dbReference type="GO" id="GO:0004316">
    <property type="term" value="F:3-oxoacyl-[acyl-carrier-protein] reductase (NADPH) activity"/>
    <property type="evidence" value="ECO:0007669"/>
    <property type="project" value="UniProtKB-EC"/>
</dbReference>
<reference evidence="1 2" key="1">
    <citation type="journal article" date="2012" name="Eukaryot. Cell">
        <title>Draft genome sequence of Wickerhamomyces ciferrii NRRL Y-1031 F-60-10.</title>
        <authorList>
            <person name="Schneider J."/>
            <person name="Andrea H."/>
            <person name="Blom J."/>
            <person name="Jaenicke S."/>
            <person name="Ruckert C."/>
            <person name="Schorsch C."/>
            <person name="Szczepanowski R."/>
            <person name="Farwick M."/>
            <person name="Goesmann A."/>
            <person name="Puhler A."/>
            <person name="Schaffer S."/>
            <person name="Tauch A."/>
            <person name="Kohler T."/>
            <person name="Brinkrolf K."/>
        </authorList>
    </citation>
    <scope>NUCLEOTIDE SEQUENCE [LARGE SCALE GENOMIC DNA]</scope>
    <source>
        <strain evidence="2">ATCC 14091 / BCRC 22168 / CBS 111 / JCM 3599 / NBRC 0793 / NRRL Y-1031 F-60-10</strain>
    </source>
</reference>
<dbReference type="AlphaFoldDB" id="K0KP18"/>
<organism evidence="1 2">
    <name type="scientific">Wickerhamomyces ciferrii (strain ATCC 14091 / BCRC 22168 / CBS 111 / JCM 3599 / NBRC 0793 / NRRL Y-1031 F-60-10)</name>
    <name type="common">Yeast</name>
    <name type="synonym">Pichia ciferrii</name>
    <dbReference type="NCBI Taxonomy" id="1206466"/>
    <lineage>
        <taxon>Eukaryota</taxon>
        <taxon>Fungi</taxon>
        <taxon>Dikarya</taxon>
        <taxon>Ascomycota</taxon>
        <taxon>Saccharomycotina</taxon>
        <taxon>Saccharomycetes</taxon>
        <taxon>Phaffomycetales</taxon>
        <taxon>Wickerhamomycetaceae</taxon>
        <taxon>Wickerhamomyces</taxon>
    </lineage>
</organism>
<gene>
    <name evidence="1" type="ORF">BN7_2398</name>
</gene>
<dbReference type="Proteomes" id="UP000009328">
    <property type="component" value="Unassembled WGS sequence"/>
</dbReference>
<dbReference type="PRINTS" id="PR00081">
    <property type="entry name" value="GDHRDH"/>
</dbReference>
<dbReference type="PANTHER" id="PTHR45458:SF3">
    <property type="entry name" value="CHAIN DEHYDROGENASE (ATSC), PUTATIVE-RELATED"/>
    <property type="match status" value="1"/>
</dbReference>
<dbReference type="HOGENOM" id="CLU_010194_9_1_1"/>
<dbReference type="Gene3D" id="3.40.50.720">
    <property type="entry name" value="NAD(P)-binding Rossmann-like Domain"/>
    <property type="match status" value="1"/>
</dbReference>
<protein>
    <submittedName>
        <fullName evidence="1">3-oxoacyl-[acyl-carrier-protein] reductase</fullName>
        <ecNumber evidence="1">1.1.1.100</ecNumber>
    </submittedName>
</protein>
<dbReference type="CDD" id="cd05325">
    <property type="entry name" value="carb_red_sniffer_like_SDR_c"/>
    <property type="match status" value="1"/>
</dbReference>
<accession>K0KP18</accession>
<dbReference type="SUPFAM" id="SSF51735">
    <property type="entry name" value="NAD(P)-binding Rossmann-fold domains"/>
    <property type="match status" value="1"/>
</dbReference>
<dbReference type="InterPro" id="IPR036291">
    <property type="entry name" value="NAD(P)-bd_dom_sf"/>
</dbReference>
<name>K0KP18_WICCF</name>
<evidence type="ECO:0000313" key="2">
    <source>
        <dbReference type="Proteomes" id="UP000009328"/>
    </source>
</evidence>
<keyword evidence="1" id="KW-0560">Oxidoreductase</keyword>
<dbReference type="EMBL" id="CAIF01000054">
    <property type="protein sequence ID" value="CCH42853.1"/>
    <property type="molecule type" value="Genomic_DNA"/>
</dbReference>
<dbReference type="Pfam" id="PF00106">
    <property type="entry name" value="adh_short"/>
    <property type="match status" value="1"/>
</dbReference>
<dbReference type="EC" id="1.1.1.100" evidence="1"/>
<dbReference type="InParanoid" id="K0KP18"/>
<keyword evidence="2" id="KW-1185">Reference proteome</keyword>
<dbReference type="InterPro" id="IPR052184">
    <property type="entry name" value="SDR_enzymes"/>
</dbReference>